<reference evidence="1" key="2">
    <citation type="journal article" date="2022" name="Sci. Total Environ.">
        <title>Prevalence, transmission, and molecular epidemiology of tet(X)-positive bacteria among humans, animals, and environmental niches in China: An epidemiological, and genomic-based study.</title>
        <authorList>
            <person name="Dong N."/>
            <person name="Zeng Y."/>
            <person name="Cai C."/>
            <person name="Sun C."/>
            <person name="Lu J."/>
            <person name="Liu C."/>
            <person name="Zhou H."/>
            <person name="Sun Q."/>
            <person name="Shu L."/>
            <person name="Wang H."/>
            <person name="Wang Y."/>
            <person name="Wang S."/>
            <person name="Wu C."/>
            <person name="Chan E.W."/>
            <person name="Chen G."/>
            <person name="Shen Z."/>
            <person name="Chen S."/>
            <person name="Zhang R."/>
        </authorList>
    </citation>
    <scope>NUCLEOTIDE SEQUENCE</scope>
    <source>
        <strain evidence="1">210</strain>
    </source>
</reference>
<proteinExistence type="predicted"/>
<evidence type="ECO:0000313" key="1">
    <source>
        <dbReference type="EMBL" id="MDM1552839.1"/>
    </source>
</evidence>
<dbReference type="RefSeq" id="WP_286487209.1">
    <property type="nucleotide sequence ID" value="NZ_JACALR010000010.1"/>
</dbReference>
<dbReference type="Proteomes" id="UP001173578">
    <property type="component" value="Unassembled WGS sequence"/>
</dbReference>
<dbReference type="EMBL" id="JACALR010000010">
    <property type="protein sequence ID" value="MDM1552839.1"/>
    <property type="molecule type" value="Genomic_DNA"/>
</dbReference>
<dbReference type="AlphaFoldDB" id="A0AAW7DNU2"/>
<comment type="caution">
    <text evidence="1">The sequence shown here is derived from an EMBL/GenBank/DDBJ whole genome shotgun (WGS) entry which is preliminary data.</text>
</comment>
<evidence type="ECO:0000313" key="2">
    <source>
        <dbReference type="Proteomes" id="UP001173578"/>
    </source>
</evidence>
<accession>A0AAW7DNU2</accession>
<reference evidence="1" key="1">
    <citation type="submission" date="2020-06" db="EMBL/GenBank/DDBJ databases">
        <authorList>
            <person name="Dong N."/>
        </authorList>
    </citation>
    <scope>NUCLEOTIDE SEQUENCE</scope>
    <source>
        <strain evidence="1">210</strain>
    </source>
</reference>
<gene>
    <name evidence="1" type="ORF">HX095_16680</name>
</gene>
<sequence length="139" mass="16445">MKVELKYPVFTFQKNNNMIYVFFKERNLKSTSENLLNEHGFIGNIIIDSLGNKFRIKNVSKVKYLGLWGFNPLLKGRQILIDFEYESKLDQISLEDFKKEILLRINKTKKIWISSWDINELRDAILNSSSFDEIAHLLK</sequence>
<protein>
    <submittedName>
        <fullName evidence="1">Uncharacterized protein</fullName>
    </submittedName>
</protein>
<organism evidence="1 2">
    <name type="scientific">Empedobacter falsenii</name>
    <dbReference type="NCBI Taxonomy" id="343874"/>
    <lineage>
        <taxon>Bacteria</taxon>
        <taxon>Pseudomonadati</taxon>
        <taxon>Bacteroidota</taxon>
        <taxon>Flavobacteriia</taxon>
        <taxon>Flavobacteriales</taxon>
        <taxon>Weeksellaceae</taxon>
        <taxon>Empedobacter</taxon>
    </lineage>
</organism>
<name>A0AAW7DNU2_9FLAO</name>